<reference evidence="1" key="1">
    <citation type="submission" date="2022-03" db="EMBL/GenBank/DDBJ databases">
        <authorList>
            <person name="Tunstrom K."/>
        </authorList>
    </citation>
    <scope>NUCLEOTIDE SEQUENCE</scope>
</reference>
<evidence type="ECO:0000313" key="2">
    <source>
        <dbReference type="Proteomes" id="UP001153954"/>
    </source>
</evidence>
<dbReference type="AlphaFoldDB" id="A0AAU9VDZ1"/>
<comment type="caution">
    <text evidence="1">The sequence shown here is derived from an EMBL/GenBank/DDBJ whole genome shotgun (WGS) entry which is preliminary data.</text>
</comment>
<protein>
    <recommendedName>
        <fullName evidence="3">Transposase</fullName>
    </recommendedName>
</protein>
<dbReference type="PANTHER" id="PTHR47326:SF1">
    <property type="entry name" value="HTH PSQ-TYPE DOMAIN-CONTAINING PROTEIN"/>
    <property type="match status" value="1"/>
</dbReference>
<dbReference type="GO" id="GO:0003676">
    <property type="term" value="F:nucleic acid binding"/>
    <property type="evidence" value="ECO:0007669"/>
    <property type="project" value="InterPro"/>
</dbReference>
<dbReference type="PANTHER" id="PTHR47326">
    <property type="entry name" value="TRANSPOSABLE ELEMENT TC3 TRANSPOSASE-LIKE PROTEIN"/>
    <property type="match status" value="1"/>
</dbReference>
<accession>A0AAU9VDZ1</accession>
<proteinExistence type="predicted"/>
<gene>
    <name evidence="1" type="ORF">EEDITHA_LOCUS22471</name>
</gene>
<evidence type="ECO:0008006" key="3">
    <source>
        <dbReference type="Google" id="ProtNLM"/>
    </source>
</evidence>
<organism evidence="1 2">
    <name type="scientific">Euphydryas editha</name>
    <name type="common">Edith's checkerspot</name>
    <dbReference type="NCBI Taxonomy" id="104508"/>
    <lineage>
        <taxon>Eukaryota</taxon>
        <taxon>Metazoa</taxon>
        <taxon>Ecdysozoa</taxon>
        <taxon>Arthropoda</taxon>
        <taxon>Hexapoda</taxon>
        <taxon>Insecta</taxon>
        <taxon>Pterygota</taxon>
        <taxon>Neoptera</taxon>
        <taxon>Endopterygota</taxon>
        <taxon>Lepidoptera</taxon>
        <taxon>Glossata</taxon>
        <taxon>Ditrysia</taxon>
        <taxon>Papilionoidea</taxon>
        <taxon>Nymphalidae</taxon>
        <taxon>Nymphalinae</taxon>
        <taxon>Euphydryas</taxon>
    </lineage>
</organism>
<name>A0AAU9VDZ1_EUPED</name>
<sequence length="155" mass="18416">MLDRFRNFNNIFFSDEAHFHINGHVNKQNCRYWSSENPKTKHQRPLHSPKVTVWAAISANGIIGPYFFEDFRGRGWPRDSCPDLTPADFFLWGYLKHRVYAHKPKTLFELKAKIRNEMSAISVSLCRRVFENFRARLEECRSRNGDHLNDIIFKK</sequence>
<dbReference type="EMBL" id="CAKOGL010000031">
    <property type="protein sequence ID" value="CAH2108547.1"/>
    <property type="molecule type" value="Genomic_DNA"/>
</dbReference>
<dbReference type="InterPro" id="IPR036397">
    <property type="entry name" value="RNaseH_sf"/>
</dbReference>
<dbReference type="Gene3D" id="3.30.420.10">
    <property type="entry name" value="Ribonuclease H-like superfamily/Ribonuclease H"/>
    <property type="match status" value="2"/>
</dbReference>
<keyword evidence="2" id="KW-1185">Reference proteome</keyword>
<dbReference type="Proteomes" id="UP001153954">
    <property type="component" value="Unassembled WGS sequence"/>
</dbReference>
<evidence type="ECO:0000313" key="1">
    <source>
        <dbReference type="EMBL" id="CAH2108547.1"/>
    </source>
</evidence>